<evidence type="ECO:0000313" key="8">
    <source>
        <dbReference type="Proteomes" id="UP001501705"/>
    </source>
</evidence>
<accession>A0ABN2BXR9</accession>
<feature type="transmembrane region" description="Helical" evidence="5">
    <location>
        <begin position="98"/>
        <end position="117"/>
    </location>
</feature>
<reference evidence="7 8" key="1">
    <citation type="journal article" date="2019" name="Int. J. Syst. Evol. Microbiol.">
        <title>The Global Catalogue of Microorganisms (GCM) 10K type strain sequencing project: providing services to taxonomists for standard genome sequencing and annotation.</title>
        <authorList>
            <consortium name="The Broad Institute Genomics Platform"/>
            <consortium name="The Broad Institute Genome Sequencing Center for Infectious Disease"/>
            <person name="Wu L."/>
            <person name="Ma J."/>
        </authorList>
    </citation>
    <scope>NUCLEOTIDE SEQUENCE [LARGE SCALE GENOMIC DNA]</scope>
    <source>
        <strain evidence="7 8">JCM 15572</strain>
    </source>
</reference>
<dbReference type="Pfam" id="PF13515">
    <property type="entry name" value="FUSC_2"/>
    <property type="match status" value="1"/>
</dbReference>
<gene>
    <name evidence="7" type="ORF">GCM10009804_01940</name>
</gene>
<feature type="transmembrane region" description="Helical" evidence="5">
    <location>
        <begin position="353"/>
        <end position="371"/>
    </location>
</feature>
<evidence type="ECO:0000313" key="7">
    <source>
        <dbReference type="EMBL" id="GAA1549159.1"/>
    </source>
</evidence>
<keyword evidence="3 5" id="KW-1133">Transmembrane helix</keyword>
<organism evidence="7 8">
    <name type="scientific">Kribbella hippodromi</name>
    <dbReference type="NCBI Taxonomy" id="434347"/>
    <lineage>
        <taxon>Bacteria</taxon>
        <taxon>Bacillati</taxon>
        <taxon>Actinomycetota</taxon>
        <taxon>Actinomycetes</taxon>
        <taxon>Propionibacteriales</taxon>
        <taxon>Kribbellaceae</taxon>
        <taxon>Kribbella</taxon>
    </lineage>
</organism>
<keyword evidence="2 5" id="KW-0812">Transmembrane</keyword>
<feature type="transmembrane region" description="Helical" evidence="5">
    <location>
        <begin position="263"/>
        <end position="281"/>
    </location>
</feature>
<keyword evidence="8" id="KW-1185">Reference proteome</keyword>
<evidence type="ECO:0000256" key="1">
    <source>
        <dbReference type="ARBA" id="ARBA00004141"/>
    </source>
</evidence>
<comment type="subcellular location">
    <subcellularLocation>
        <location evidence="1">Membrane</location>
        <topology evidence="1">Multi-pass membrane protein</topology>
    </subcellularLocation>
</comment>
<evidence type="ECO:0000256" key="2">
    <source>
        <dbReference type="ARBA" id="ARBA00022692"/>
    </source>
</evidence>
<evidence type="ECO:0000256" key="3">
    <source>
        <dbReference type="ARBA" id="ARBA00022989"/>
    </source>
</evidence>
<dbReference type="Proteomes" id="UP001501705">
    <property type="component" value="Unassembled WGS sequence"/>
</dbReference>
<name>A0ABN2BXR9_9ACTN</name>
<sequence>MSEVAQWSREVPVPSGRLITGALALGGPVAYGVAAGQLAHASFAALGALAIGNLANPRGQAARAARAAGVAQVAGGWAVGLVVTGAAVGGVWLGGRAFGGGVGVVLLAAVAAVIGGFNRWLADATARFITFLVMATGLGGADVWEVARWFSLGVLWAFLLTLAARTLGSRLLTTAPFTAGPLAADVSSAGPFTAGPLVAGVLAAGPLAAAPSTAGPFAADPLADEPLAVDQVAGRLAARVAPTYRQLWQRWWGSLRRLEGWRYAINLVPPLAIATAIGGWWHHERSYWIALAVVIVVRRRGDSLLRATQRCLGTCAGVLIGAALILWVPPSWAIVAVVTVLAGLRPLLKERNYAAYAMIMTPLVVLLLDLGRTPDLSTIGYRLIDTVLGCLLAIIPTLVLRRRDVA</sequence>
<feature type="domain" description="Integral membrane bound transporter" evidence="6">
    <location>
        <begin position="273"/>
        <end position="395"/>
    </location>
</feature>
<evidence type="ECO:0000256" key="4">
    <source>
        <dbReference type="ARBA" id="ARBA00023136"/>
    </source>
</evidence>
<feature type="transmembrane region" description="Helical" evidence="5">
    <location>
        <begin position="29"/>
        <end position="55"/>
    </location>
</feature>
<feature type="transmembrane region" description="Helical" evidence="5">
    <location>
        <begin position="317"/>
        <end position="341"/>
    </location>
</feature>
<dbReference type="InterPro" id="IPR049453">
    <property type="entry name" value="Memb_transporter_dom"/>
</dbReference>
<protein>
    <recommendedName>
        <fullName evidence="6">Integral membrane bound transporter domain-containing protein</fullName>
    </recommendedName>
</protein>
<feature type="transmembrane region" description="Helical" evidence="5">
    <location>
        <begin position="147"/>
        <end position="164"/>
    </location>
</feature>
<proteinExistence type="predicted"/>
<evidence type="ECO:0000259" key="6">
    <source>
        <dbReference type="Pfam" id="PF13515"/>
    </source>
</evidence>
<feature type="transmembrane region" description="Helical" evidence="5">
    <location>
        <begin position="383"/>
        <end position="400"/>
    </location>
</feature>
<feature type="transmembrane region" description="Helical" evidence="5">
    <location>
        <begin position="124"/>
        <end position="141"/>
    </location>
</feature>
<comment type="caution">
    <text evidence="7">The sequence shown here is derived from an EMBL/GenBank/DDBJ whole genome shotgun (WGS) entry which is preliminary data.</text>
</comment>
<dbReference type="EMBL" id="BAAAPH010000001">
    <property type="protein sequence ID" value="GAA1549159.1"/>
    <property type="molecule type" value="Genomic_DNA"/>
</dbReference>
<evidence type="ECO:0000256" key="5">
    <source>
        <dbReference type="SAM" id="Phobius"/>
    </source>
</evidence>
<keyword evidence="4 5" id="KW-0472">Membrane</keyword>
<feature type="transmembrane region" description="Helical" evidence="5">
    <location>
        <begin position="67"/>
        <end position="92"/>
    </location>
</feature>